<organism evidence="7 8">
    <name type="scientific">Meripilus lineatus</name>
    <dbReference type="NCBI Taxonomy" id="2056292"/>
    <lineage>
        <taxon>Eukaryota</taxon>
        <taxon>Fungi</taxon>
        <taxon>Dikarya</taxon>
        <taxon>Basidiomycota</taxon>
        <taxon>Agaricomycotina</taxon>
        <taxon>Agaricomycetes</taxon>
        <taxon>Polyporales</taxon>
        <taxon>Meripilaceae</taxon>
        <taxon>Meripilus</taxon>
    </lineage>
</organism>
<name>A0AAD5V407_9APHY</name>
<dbReference type="EMBL" id="JANAWD010000160">
    <property type="protein sequence ID" value="KAJ3485233.1"/>
    <property type="molecule type" value="Genomic_DNA"/>
</dbReference>
<evidence type="ECO:0000256" key="2">
    <source>
        <dbReference type="ARBA" id="ARBA00022692"/>
    </source>
</evidence>
<feature type="transmembrane region" description="Helical" evidence="5">
    <location>
        <begin position="12"/>
        <end position="34"/>
    </location>
</feature>
<keyword evidence="2 5" id="KW-0812">Transmembrane</keyword>
<feature type="transmembrane region" description="Helical" evidence="5">
    <location>
        <begin position="54"/>
        <end position="74"/>
    </location>
</feature>
<sequence>MSRFDTATRRGHPITFGLIIVFATIELAISAWLVAKYEAHNNYPSIGVRDRTRFLLFTSSWTIFFSMFYLILFLHSASTGSIMTSVASHLLFLVPTWIFWVSGAAAITAALGGGLDCGTTDDVYCGQLNALEGFAWINWILVTFAFIVVIIRGISASRRGDGMRGQLVAGASTV</sequence>
<protein>
    <recommendedName>
        <fullName evidence="6">MARVEL domain-containing protein</fullName>
    </recommendedName>
</protein>
<keyword evidence="4 5" id="KW-0472">Membrane</keyword>
<evidence type="ECO:0000256" key="1">
    <source>
        <dbReference type="ARBA" id="ARBA00004141"/>
    </source>
</evidence>
<evidence type="ECO:0000256" key="5">
    <source>
        <dbReference type="SAM" id="Phobius"/>
    </source>
</evidence>
<proteinExistence type="predicted"/>
<gene>
    <name evidence="7" type="ORF">NLI96_g5106</name>
</gene>
<keyword evidence="8" id="KW-1185">Reference proteome</keyword>
<dbReference type="GO" id="GO:0016020">
    <property type="term" value="C:membrane"/>
    <property type="evidence" value="ECO:0007669"/>
    <property type="project" value="UniProtKB-SubCell"/>
</dbReference>
<evidence type="ECO:0000313" key="8">
    <source>
        <dbReference type="Proteomes" id="UP001212997"/>
    </source>
</evidence>
<keyword evidence="3 5" id="KW-1133">Transmembrane helix</keyword>
<comment type="caution">
    <text evidence="7">The sequence shown here is derived from an EMBL/GenBank/DDBJ whole genome shotgun (WGS) entry which is preliminary data.</text>
</comment>
<evidence type="ECO:0000256" key="4">
    <source>
        <dbReference type="ARBA" id="ARBA00023136"/>
    </source>
</evidence>
<evidence type="ECO:0000259" key="6">
    <source>
        <dbReference type="Pfam" id="PF01284"/>
    </source>
</evidence>
<feature type="transmembrane region" description="Helical" evidence="5">
    <location>
        <begin position="86"/>
        <end position="113"/>
    </location>
</feature>
<dbReference type="Pfam" id="PF01284">
    <property type="entry name" value="MARVEL"/>
    <property type="match status" value="1"/>
</dbReference>
<comment type="subcellular location">
    <subcellularLocation>
        <location evidence="1">Membrane</location>
        <topology evidence="1">Multi-pass membrane protein</topology>
    </subcellularLocation>
</comment>
<dbReference type="InterPro" id="IPR008253">
    <property type="entry name" value="Marvel"/>
</dbReference>
<evidence type="ECO:0000256" key="3">
    <source>
        <dbReference type="ARBA" id="ARBA00022989"/>
    </source>
</evidence>
<dbReference type="Proteomes" id="UP001212997">
    <property type="component" value="Unassembled WGS sequence"/>
</dbReference>
<reference evidence="7" key="1">
    <citation type="submission" date="2022-07" db="EMBL/GenBank/DDBJ databases">
        <title>Genome Sequence of Physisporinus lineatus.</title>
        <authorList>
            <person name="Buettner E."/>
        </authorList>
    </citation>
    <scope>NUCLEOTIDE SEQUENCE</scope>
    <source>
        <strain evidence="7">VT162</strain>
    </source>
</reference>
<accession>A0AAD5V407</accession>
<feature type="domain" description="MARVEL" evidence="6">
    <location>
        <begin position="12"/>
        <end position="147"/>
    </location>
</feature>
<dbReference type="AlphaFoldDB" id="A0AAD5V407"/>
<feature type="transmembrane region" description="Helical" evidence="5">
    <location>
        <begin position="133"/>
        <end position="154"/>
    </location>
</feature>
<evidence type="ECO:0000313" key="7">
    <source>
        <dbReference type="EMBL" id="KAJ3485233.1"/>
    </source>
</evidence>